<dbReference type="Proteomes" id="UP000002019">
    <property type="component" value="Chromosome"/>
</dbReference>
<keyword evidence="2" id="KW-1185">Reference proteome</keyword>
<dbReference type="STRING" id="459349.CLOAM0707"/>
<name>B0VEW9_CLOAI</name>
<reference evidence="1 2" key="1">
    <citation type="journal article" date="2008" name="J. Bacteriol.">
        <title>'Candidatus Cloacamonas acidaminovorans': genome sequence reconstruction provides a first glimpse of a new bacterial division.</title>
        <authorList>
            <person name="Pelletier E."/>
            <person name="Kreimeyer A."/>
            <person name="Bocs S."/>
            <person name="Rouy Z."/>
            <person name="Gyapay G."/>
            <person name="Chouari R."/>
            <person name="Riviere D."/>
            <person name="Ganesan A."/>
            <person name="Daegelen P."/>
            <person name="Sghir A."/>
            <person name="Cohen G.N."/>
            <person name="Medigue C."/>
            <person name="Weissenbach J."/>
            <person name="Le Paslier D."/>
        </authorList>
    </citation>
    <scope>NUCLEOTIDE SEQUENCE [LARGE SCALE GENOMIC DNA]</scope>
    <source>
        <strain evidence="2">Evry</strain>
    </source>
</reference>
<dbReference type="RefSeq" id="WP_015424449.1">
    <property type="nucleotide sequence ID" value="NC_020449.1"/>
</dbReference>
<protein>
    <submittedName>
        <fullName evidence="1">Uncharacterized protein</fullName>
    </submittedName>
</protein>
<dbReference type="EMBL" id="CU466930">
    <property type="protein sequence ID" value="CAO80590.1"/>
    <property type="molecule type" value="Genomic_DNA"/>
</dbReference>
<proteinExistence type="predicted"/>
<evidence type="ECO:0000313" key="2">
    <source>
        <dbReference type="Proteomes" id="UP000002019"/>
    </source>
</evidence>
<dbReference type="KEGG" id="caci:CLOAM0707"/>
<dbReference type="AlphaFoldDB" id="B0VEW9"/>
<accession>B0VEW9</accession>
<sequence length="421" mass="48931">MRNGIKIIIVCLFCTLTWSMQGETISPFSLKDKTFEARADFGIGTLKNRNFSFWEGNSSFHYPQNIQAEMDYDSYSSFPEWSKNVTFHSAQEFLYLDVPNSGGNIQEFNSFNTIGVKSRLAGVEVFYNLINNRNDTDKKATSYHFNKYGIGAGFPNSESLRLFGWLMHTDLSDIYPEVDFSSYKAQMAKRYSSKSQIAELGMEYEYNEIPDKVSEEELIKVSEYFPDDYLDWTPKKRFSAYVYASSMRNFYLEPFFLNGHAPDCSPLLLANKSASSVLCRFTTEDRKNDYVDNSQIVLDGILALNFGKYFGLDFRYDSEKKEDYKNDIKENTYNITGNMRLNFIGKESYRLIGILEYLYNKTKGENASENLNFGLYGILRLKNHLNLIAYLKLDNEWQRKDDFLEFDHRDNKLGTILSVRL</sequence>
<organism evidence="1 2">
    <name type="scientific">Cloacimonas acidaminovorans (strain Evry)</name>
    <dbReference type="NCBI Taxonomy" id="459349"/>
    <lineage>
        <taxon>Bacteria</taxon>
        <taxon>Pseudomonadati</taxon>
        <taxon>Candidatus Cloacimonadota</taxon>
        <taxon>Candidatus Cloacimonadia</taxon>
        <taxon>Candidatus Cloacimonadales</taxon>
        <taxon>Candidatus Cloacimonadaceae</taxon>
        <taxon>Candidatus Cloacimonas</taxon>
    </lineage>
</organism>
<evidence type="ECO:0000313" key="1">
    <source>
        <dbReference type="EMBL" id="CAO80590.1"/>
    </source>
</evidence>
<gene>
    <name evidence="1" type="ordered locus">CLOAM0707</name>
</gene>
<dbReference type="HOGENOM" id="CLU_651660_0_0_0"/>